<dbReference type="GO" id="GO:0003746">
    <property type="term" value="F:translation elongation factor activity"/>
    <property type="evidence" value="ECO:0007669"/>
    <property type="project" value="UniProtKB-UniRule"/>
</dbReference>
<protein>
    <recommendedName>
        <fullName evidence="7 8">Elongation factor P</fullName>
        <shortName evidence="7">EF-P</shortName>
    </recommendedName>
</protein>
<dbReference type="SUPFAM" id="SSF50249">
    <property type="entry name" value="Nucleic acid-binding proteins"/>
    <property type="match status" value="2"/>
</dbReference>
<name>A0A1W1X993_9BACT</name>
<dbReference type="InterPro" id="IPR014722">
    <property type="entry name" value="Rib_uL2_dom2"/>
</dbReference>
<gene>
    <name evidence="7" type="primary">efp</name>
    <name evidence="12" type="ORF">SAMN02746041_00801</name>
</gene>
<evidence type="ECO:0000256" key="5">
    <source>
        <dbReference type="ARBA" id="ARBA00022768"/>
    </source>
</evidence>
<dbReference type="NCBIfam" id="NF001810">
    <property type="entry name" value="PRK00529.1"/>
    <property type="match status" value="1"/>
</dbReference>
<dbReference type="SMART" id="SM00841">
    <property type="entry name" value="Elong-fact-P_C"/>
    <property type="match status" value="1"/>
</dbReference>
<keyword evidence="5 7" id="KW-0251">Elongation factor</keyword>
<dbReference type="InterPro" id="IPR015365">
    <property type="entry name" value="Elong-fact-P_C"/>
</dbReference>
<reference evidence="12 13" key="1">
    <citation type="submission" date="2017-04" db="EMBL/GenBank/DDBJ databases">
        <authorList>
            <person name="Afonso C.L."/>
            <person name="Miller P.J."/>
            <person name="Scott M.A."/>
            <person name="Spackman E."/>
            <person name="Goraichik I."/>
            <person name="Dimitrov K.M."/>
            <person name="Suarez D.L."/>
            <person name="Swayne D.E."/>
        </authorList>
    </citation>
    <scope>NUCLEOTIDE SEQUENCE [LARGE SCALE GENOMIC DNA]</scope>
    <source>
        <strain evidence="12 13">DSM 13146</strain>
    </source>
</reference>
<comment type="similarity">
    <text evidence="3 7 9">Belongs to the elongation factor P family.</text>
</comment>
<comment type="function">
    <text evidence="7">Involved in peptide bond synthesis. Stimulates efficient translation and peptide-bond synthesis on native or reconstituted 70S ribosomes in vitro. Probably functions indirectly by altering the affinity of the ribosome for aminoacyl-tRNA, thus increasing their reactivity as acceptors for peptidyl transferase.</text>
</comment>
<dbReference type="AlphaFoldDB" id="A0A1W1X993"/>
<dbReference type="STRING" id="1121390.SAMN02746041_00801"/>
<dbReference type="InterPro" id="IPR001059">
    <property type="entry name" value="Transl_elong_P/YeiP_cen"/>
</dbReference>
<dbReference type="Proteomes" id="UP000192783">
    <property type="component" value="Unassembled WGS sequence"/>
</dbReference>
<feature type="domain" description="Translation elongation factor P/YeiP central" evidence="11">
    <location>
        <begin position="70"/>
        <end position="124"/>
    </location>
</feature>
<comment type="pathway">
    <text evidence="2 7">Protein biosynthesis; polypeptide chain elongation.</text>
</comment>
<evidence type="ECO:0000256" key="6">
    <source>
        <dbReference type="ARBA" id="ARBA00022917"/>
    </source>
</evidence>
<dbReference type="UniPathway" id="UPA00345"/>
<evidence type="ECO:0000313" key="13">
    <source>
        <dbReference type="Proteomes" id="UP000192783"/>
    </source>
</evidence>
<dbReference type="InterPro" id="IPR008991">
    <property type="entry name" value="Translation_prot_SH3-like_sf"/>
</dbReference>
<dbReference type="OrthoDB" id="9801844at2"/>
<dbReference type="SUPFAM" id="SSF50104">
    <property type="entry name" value="Translation proteins SH3-like domain"/>
    <property type="match status" value="1"/>
</dbReference>
<dbReference type="FunFam" id="2.30.30.30:FF:000003">
    <property type="entry name" value="Elongation factor P"/>
    <property type="match status" value="1"/>
</dbReference>
<evidence type="ECO:0000259" key="11">
    <source>
        <dbReference type="SMART" id="SM01185"/>
    </source>
</evidence>
<dbReference type="RefSeq" id="WP_084056514.1">
    <property type="nucleotide sequence ID" value="NZ_FWXF01000003.1"/>
</dbReference>
<dbReference type="HAMAP" id="MF_00141">
    <property type="entry name" value="EF_P"/>
    <property type="match status" value="1"/>
</dbReference>
<dbReference type="InterPro" id="IPR020599">
    <property type="entry name" value="Transl_elong_fac_P/YeiP"/>
</dbReference>
<dbReference type="Gene3D" id="2.40.50.140">
    <property type="entry name" value="Nucleic acid-binding proteins"/>
    <property type="match status" value="2"/>
</dbReference>
<evidence type="ECO:0000256" key="2">
    <source>
        <dbReference type="ARBA" id="ARBA00004815"/>
    </source>
</evidence>
<evidence type="ECO:0000256" key="1">
    <source>
        <dbReference type="ARBA" id="ARBA00004496"/>
    </source>
</evidence>
<dbReference type="GO" id="GO:0043043">
    <property type="term" value="P:peptide biosynthetic process"/>
    <property type="evidence" value="ECO:0007669"/>
    <property type="project" value="InterPro"/>
</dbReference>
<sequence length="193" mass="21453">MGATLTASDLRKGLKLEIDGEPYIIVDFEFSKPGKGQALYRCRLKNMITGVQFDRTYRSGDKFSAADLEEQEMEYLYKDGTQYHFMNTSTYEQVELSEEAVGDAKNFLTENLTVDMLFFKGSPIGISLPNFVELKVTRSDPGVKGDTASGATKPAVLETGYQIQVPLFIEEGDVLKLDTRTGTYVERVKTAGS</sequence>
<evidence type="ECO:0000256" key="4">
    <source>
        <dbReference type="ARBA" id="ARBA00022490"/>
    </source>
</evidence>
<dbReference type="Gene3D" id="2.30.30.30">
    <property type="match status" value="1"/>
</dbReference>
<keyword evidence="13" id="KW-1185">Reference proteome</keyword>
<dbReference type="PANTHER" id="PTHR30053:SF12">
    <property type="entry name" value="ELONGATION FACTOR P (EF-P) FAMILY PROTEIN"/>
    <property type="match status" value="1"/>
</dbReference>
<evidence type="ECO:0000313" key="12">
    <source>
        <dbReference type="EMBL" id="SMC20081.1"/>
    </source>
</evidence>
<dbReference type="GO" id="GO:0005829">
    <property type="term" value="C:cytosol"/>
    <property type="evidence" value="ECO:0007669"/>
    <property type="project" value="UniProtKB-ARBA"/>
</dbReference>
<dbReference type="SMART" id="SM01185">
    <property type="entry name" value="EFP"/>
    <property type="match status" value="1"/>
</dbReference>
<dbReference type="InterPro" id="IPR013852">
    <property type="entry name" value="Transl_elong_P/YeiP_CS"/>
</dbReference>
<evidence type="ECO:0000256" key="7">
    <source>
        <dbReference type="HAMAP-Rule" id="MF_00141"/>
    </source>
</evidence>
<feature type="domain" description="Elongation factor P C-terminal" evidence="10">
    <location>
        <begin position="132"/>
        <end position="187"/>
    </location>
</feature>
<evidence type="ECO:0000259" key="10">
    <source>
        <dbReference type="SMART" id="SM00841"/>
    </source>
</evidence>
<evidence type="ECO:0000256" key="9">
    <source>
        <dbReference type="RuleBase" id="RU004389"/>
    </source>
</evidence>
<proteinExistence type="inferred from homology"/>
<dbReference type="CDD" id="cd05794">
    <property type="entry name" value="S1_EF-P_repeat_2"/>
    <property type="match status" value="1"/>
</dbReference>
<dbReference type="PROSITE" id="PS01275">
    <property type="entry name" value="EFP"/>
    <property type="match status" value="1"/>
</dbReference>
<dbReference type="FunFam" id="2.40.50.140:FF:000009">
    <property type="entry name" value="Elongation factor P"/>
    <property type="match status" value="1"/>
</dbReference>
<comment type="subcellular location">
    <subcellularLocation>
        <location evidence="1 7">Cytoplasm</location>
    </subcellularLocation>
</comment>
<keyword evidence="4 7" id="KW-0963">Cytoplasm</keyword>
<dbReference type="EMBL" id="FWXF01000003">
    <property type="protein sequence ID" value="SMC20081.1"/>
    <property type="molecule type" value="Genomic_DNA"/>
</dbReference>
<dbReference type="InterPro" id="IPR012340">
    <property type="entry name" value="NA-bd_OB-fold"/>
</dbReference>
<evidence type="ECO:0000256" key="8">
    <source>
        <dbReference type="NCBIfam" id="TIGR00038"/>
    </source>
</evidence>
<dbReference type="PANTHER" id="PTHR30053">
    <property type="entry name" value="ELONGATION FACTOR P"/>
    <property type="match status" value="1"/>
</dbReference>
<dbReference type="NCBIfam" id="TIGR00038">
    <property type="entry name" value="efp"/>
    <property type="match status" value="1"/>
</dbReference>
<dbReference type="InterPro" id="IPR013185">
    <property type="entry name" value="Transl_elong_KOW-like"/>
</dbReference>
<dbReference type="Pfam" id="PF08207">
    <property type="entry name" value="EFP_N"/>
    <property type="match status" value="1"/>
</dbReference>
<keyword evidence="6 7" id="KW-0648">Protein biosynthesis</keyword>
<evidence type="ECO:0000256" key="3">
    <source>
        <dbReference type="ARBA" id="ARBA00009479"/>
    </source>
</evidence>
<accession>A0A1W1X993</accession>
<dbReference type="FunFam" id="2.40.50.140:FF:000004">
    <property type="entry name" value="Elongation factor P"/>
    <property type="match status" value="1"/>
</dbReference>
<dbReference type="PIRSF" id="PIRSF005901">
    <property type="entry name" value="EF-P"/>
    <property type="match status" value="1"/>
</dbReference>
<organism evidence="12 13">
    <name type="scientific">Desulfacinum hydrothermale DSM 13146</name>
    <dbReference type="NCBI Taxonomy" id="1121390"/>
    <lineage>
        <taxon>Bacteria</taxon>
        <taxon>Pseudomonadati</taxon>
        <taxon>Thermodesulfobacteriota</taxon>
        <taxon>Syntrophobacteria</taxon>
        <taxon>Syntrophobacterales</taxon>
        <taxon>Syntrophobacteraceae</taxon>
        <taxon>Desulfacinum</taxon>
    </lineage>
</organism>
<dbReference type="Pfam" id="PF01132">
    <property type="entry name" value="EFP"/>
    <property type="match status" value="1"/>
</dbReference>
<dbReference type="InterPro" id="IPR011768">
    <property type="entry name" value="Transl_elongation_fac_P"/>
</dbReference>
<dbReference type="CDD" id="cd04470">
    <property type="entry name" value="S1_EF-P_repeat_1"/>
    <property type="match status" value="1"/>
</dbReference>
<dbReference type="Pfam" id="PF09285">
    <property type="entry name" value="Elong-fact-P_C"/>
    <property type="match status" value="1"/>
</dbReference>